<feature type="compositionally biased region" description="Basic and acidic residues" evidence="1">
    <location>
        <begin position="88"/>
        <end position="127"/>
    </location>
</feature>
<dbReference type="AlphaFoldDB" id="A0A6J8BL42"/>
<reference evidence="2 3" key="1">
    <citation type="submission" date="2020-06" db="EMBL/GenBank/DDBJ databases">
        <authorList>
            <person name="Li R."/>
            <person name="Bekaert M."/>
        </authorList>
    </citation>
    <scope>NUCLEOTIDE SEQUENCE [LARGE SCALE GENOMIC DNA]</scope>
    <source>
        <strain evidence="3">wild</strain>
    </source>
</reference>
<organism evidence="2 3">
    <name type="scientific">Mytilus coruscus</name>
    <name type="common">Sea mussel</name>
    <dbReference type="NCBI Taxonomy" id="42192"/>
    <lineage>
        <taxon>Eukaryota</taxon>
        <taxon>Metazoa</taxon>
        <taxon>Spiralia</taxon>
        <taxon>Lophotrochozoa</taxon>
        <taxon>Mollusca</taxon>
        <taxon>Bivalvia</taxon>
        <taxon>Autobranchia</taxon>
        <taxon>Pteriomorphia</taxon>
        <taxon>Mytilida</taxon>
        <taxon>Mytiloidea</taxon>
        <taxon>Mytilidae</taxon>
        <taxon>Mytilinae</taxon>
        <taxon>Mytilus</taxon>
    </lineage>
</organism>
<accession>A0A6J8BL42</accession>
<evidence type="ECO:0000313" key="2">
    <source>
        <dbReference type="EMBL" id="CAC5384336.1"/>
    </source>
</evidence>
<feature type="compositionally biased region" description="Polar residues" evidence="1">
    <location>
        <begin position="1"/>
        <end position="11"/>
    </location>
</feature>
<keyword evidence="3" id="KW-1185">Reference proteome</keyword>
<name>A0A6J8BL42_MYTCO</name>
<sequence length="184" mass="20704">MNKSFKINPSVRTKESIEQVHGEHNDSSSCAKCVHYEQGPNTNRNASSASGSRFKNSRQVFSGLQRAQNGCTYEPTDNKCSGKPSRPTNKEHSLAKRGRQKQDEQKEGVTESLEKPPEKTDKSTIDDKNEEEDDGDNDKAIRDTSDGQSATRDNSELSDLDRIKQELVLRQTDKERPINENGHR</sequence>
<feature type="compositionally biased region" description="Basic and acidic residues" evidence="1">
    <location>
        <begin position="153"/>
        <end position="184"/>
    </location>
</feature>
<evidence type="ECO:0000256" key="1">
    <source>
        <dbReference type="SAM" id="MobiDB-lite"/>
    </source>
</evidence>
<proteinExistence type="predicted"/>
<feature type="compositionally biased region" description="Basic and acidic residues" evidence="1">
    <location>
        <begin position="12"/>
        <end position="26"/>
    </location>
</feature>
<evidence type="ECO:0000313" key="3">
    <source>
        <dbReference type="Proteomes" id="UP000507470"/>
    </source>
</evidence>
<feature type="compositionally biased region" description="Polar residues" evidence="1">
    <location>
        <begin position="39"/>
        <end position="71"/>
    </location>
</feature>
<gene>
    <name evidence="2" type="ORF">MCOR_19994</name>
</gene>
<dbReference type="EMBL" id="CACVKT020003520">
    <property type="protein sequence ID" value="CAC5384336.1"/>
    <property type="molecule type" value="Genomic_DNA"/>
</dbReference>
<feature type="region of interest" description="Disordered" evidence="1">
    <location>
        <begin position="1"/>
        <end position="184"/>
    </location>
</feature>
<protein>
    <submittedName>
        <fullName evidence="2">Uncharacterized protein</fullName>
    </submittedName>
</protein>
<dbReference type="Proteomes" id="UP000507470">
    <property type="component" value="Unassembled WGS sequence"/>
</dbReference>